<organism evidence="1 2">
    <name type="scientific">Lecanosticta acicola</name>
    <dbReference type="NCBI Taxonomy" id="111012"/>
    <lineage>
        <taxon>Eukaryota</taxon>
        <taxon>Fungi</taxon>
        <taxon>Dikarya</taxon>
        <taxon>Ascomycota</taxon>
        <taxon>Pezizomycotina</taxon>
        <taxon>Dothideomycetes</taxon>
        <taxon>Dothideomycetidae</taxon>
        <taxon>Mycosphaerellales</taxon>
        <taxon>Mycosphaerellaceae</taxon>
        <taxon>Lecanosticta</taxon>
    </lineage>
</organism>
<dbReference type="EMBL" id="CAVMBE010000022">
    <property type="protein sequence ID" value="CAK4002610.1"/>
    <property type="molecule type" value="Genomic_DNA"/>
</dbReference>
<reference evidence="1" key="1">
    <citation type="submission" date="2023-11" db="EMBL/GenBank/DDBJ databases">
        <authorList>
            <person name="Alioto T."/>
            <person name="Alioto T."/>
            <person name="Gomez Garrido J."/>
        </authorList>
    </citation>
    <scope>NUCLEOTIDE SEQUENCE</scope>
</reference>
<keyword evidence="2" id="KW-1185">Reference proteome</keyword>
<dbReference type="Proteomes" id="UP001296104">
    <property type="component" value="Unassembled WGS sequence"/>
</dbReference>
<proteinExistence type="predicted"/>
<dbReference type="InterPro" id="IPR038883">
    <property type="entry name" value="AN11006-like"/>
</dbReference>
<dbReference type="AlphaFoldDB" id="A0AAI8YYA0"/>
<evidence type="ECO:0000313" key="2">
    <source>
        <dbReference type="Proteomes" id="UP001296104"/>
    </source>
</evidence>
<evidence type="ECO:0000313" key="1">
    <source>
        <dbReference type="EMBL" id="CAK4002610.1"/>
    </source>
</evidence>
<dbReference type="PANTHER" id="PTHR42085">
    <property type="entry name" value="F-BOX DOMAIN-CONTAINING PROTEIN"/>
    <property type="match status" value="1"/>
</dbReference>
<protein>
    <submittedName>
        <fullName evidence="1">Uncharacterized protein</fullName>
    </submittedName>
</protein>
<accession>A0AAI8YYA0</accession>
<dbReference type="PANTHER" id="PTHR42085:SF2">
    <property type="entry name" value="F-BOX DOMAIN-CONTAINING PROTEIN"/>
    <property type="match status" value="1"/>
</dbReference>
<sequence length="304" mass="34547">MAPPHRLPDYNKRSCQQLRNLIRRRTGETVQVTETKASYIHKLTLLDCTTPFRFLDLAPELRNSIYEFLLVRDPDDEDEDATAHPALLRTCKQIYAEGKGILYAESVLQIESTFFNSYDILRCLRRRRGFLPPGREPRAEEIFTYGYFTWRNVDNHESRLPHEEIEDVRSSLQPVRAIRKISLAIRLLDSPTTFPRPTCAWRSLYHFLDGLTDVLRNLRLLRIHFSDQTTRAWKGGVNVGLIKSLAPLAGLPKRNCAVQLYGVSEGTVRAFWQMAAAAAAEEDDSVGGKSAKAAIEGIDAFGIV</sequence>
<name>A0AAI8YYA0_9PEZI</name>
<comment type="caution">
    <text evidence="1">The sequence shown here is derived from an EMBL/GenBank/DDBJ whole genome shotgun (WGS) entry which is preliminary data.</text>
</comment>
<gene>
    <name evidence="1" type="ORF">LECACI_7A004214</name>
</gene>